<protein>
    <recommendedName>
        <fullName evidence="4">Cell wall hydrolase</fullName>
    </recommendedName>
</protein>
<comment type="caution">
    <text evidence="2">The sequence shown here is derived from an EMBL/GenBank/DDBJ whole genome shotgun (WGS) entry which is preliminary data.</text>
</comment>
<dbReference type="EMBL" id="JACOPS010000004">
    <property type="protein sequence ID" value="MBC5728535.1"/>
    <property type="molecule type" value="Genomic_DNA"/>
</dbReference>
<evidence type="ECO:0000256" key="1">
    <source>
        <dbReference type="SAM" id="MobiDB-lite"/>
    </source>
</evidence>
<gene>
    <name evidence="2" type="ORF">H8R91_08405</name>
</gene>
<dbReference type="Proteomes" id="UP000636755">
    <property type="component" value="Unassembled WGS sequence"/>
</dbReference>
<keyword evidence="3" id="KW-1185">Reference proteome</keyword>
<dbReference type="RefSeq" id="WP_022235205.1">
    <property type="nucleotide sequence ID" value="NZ_JACOPS010000004.1"/>
</dbReference>
<evidence type="ECO:0000313" key="2">
    <source>
        <dbReference type="EMBL" id="MBC5728535.1"/>
    </source>
</evidence>
<evidence type="ECO:0000313" key="3">
    <source>
        <dbReference type="Proteomes" id="UP000636755"/>
    </source>
</evidence>
<name>A0ABR7HM40_9FIRM</name>
<sequence length="273" mass="29746">MKKFFDNKLNTVLTVILGVLILALLGHSVISALTPQTKKPAVSTSDTAYKSRVNPNITKIATADTAASEPTEAAATKPTKPASTQATTVKPSTAPTTVKPTTAKASTVATTQAPTVQFATAIPAAEPADYNEQWNAGYLVAIDNPDKTYKSGQVTLSDHDRDLLERLCMGEFGSGGFVGASLIAQSVKDAMCFDGFTSVDAIIRDYHYTGSTDIPANDNCKQAVRYIFDENHDAVQHRILYMYNPLLVASEFHESQNYILTYEDVRFFDRWGY</sequence>
<reference evidence="2 3" key="1">
    <citation type="submission" date="2020-08" db="EMBL/GenBank/DDBJ databases">
        <title>Genome public.</title>
        <authorList>
            <person name="Liu C."/>
            <person name="Sun Q."/>
        </authorList>
    </citation>
    <scope>NUCLEOTIDE SEQUENCE [LARGE SCALE GENOMIC DNA]</scope>
    <source>
        <strain evidence="2 3">NSJ-71</strain>
    </source>
</reference>
<organism evidence="2 3">
    <name type="scientific">Ruminococcus intestinalis</name>
    <dbReference type="NCBI Taxonomy" id="2763066"/>
    <lineage>
        <taxon>Bacteria</taxon>
        <taxon>Bacillati</taxon>
        <taxon>Bacillota</taxon>
        <taxon>Clostridia</taxon>
        <taxon>Eubacteriales</taxon>
        <taxon>Oscillospiraceae</taxon>
        <taxon>Ruminococcus</taxon>
    </lineage>
</organism>
<feature type="region of interest" description="Disordered" evidence="1">
    <location>
        <begin position="63"/>
        <end position="105"/>
    </location>
</feature>
<accession>A0ABR7HM40</accession>
<proteinExistence type="predicted"/>
<evidence type="ECO:0008006" key="4">
    <source>
        <dbReference type="Google" id="ProtNLM"/>
    </source>
</evidence>